<dbReference type="EMBL" id="UYRT01091776">
    <property type="protein sequence ID" value="VDN37443.1"/>
    <property type="molecule type" value="Genomic_DNA"/>
</dbReference>
<dbReference type="GO" id="GO:0003697">
    <property type="term" value="F:single-stranded DNA binding"/>
    <property type="evidence" value="ECO:0007669"/>
    <property type="project" value="TreeGrafter"/>
</dbReference>
<keyword evidence="9" id="KW-0539">Nucleus</keyword>
<dbReference type="GO" id="GO:0000712">
    <property type="term" value="P:resolution of meiotic recombination intermediates"/>
    <property type="evidence" value="ECO:0007669"/>
    <property type="project" value="TreeGrafter"/>
</dbReference>
<keyword evidence="6" id="KW-0378">Hydrolase</keyword>
<dbReference type="WBParaSite" id="GPUH_0000331201-mRNA-1">
    <property type="protein sequence ID" value="GPUH_0000331201-mRNA-1"/>
    <property type="gene ID" value="GPUH_0000331201"/>
</dbReference>
<evidence type="ECO:0000256" key="6">
    <source>
        <dbReference type="ARBA" id="ARBA00022801"/>
    </source>
</evidence>
<evidence type="ECO:0000256" key="2">
    <source>
        <dbReference type="ARBA" id="ARBA00010015"/>
    </source>
</evidence>
<keyword evidence="4" id="KW-0255">Endonuclease</keyword>
<keyword evidence="8" id="KW-0234">DNA repair</keyword>
<comment type="similarity">
    <text evidence="2">Belongs to the XPF family.</text>
</comment>
<accession>A0A183D3L6</accession>
<dbReference type="GO" id="GO:1901255">
    <property type="term" value="P:nucleotide-excision repair involved in interstrand cross-link repair"/>
    <property type="evidence" value="ECO:0007669"/>
    <property type="project" value="TreeGrafter"/>
</dbReference>
<evidence type="ECO:0000313" key="14">
    <source>
        <dbReference type="Proteomes" id="UP000271098"/>
    </source>
</evidence>
<dbReference type="SMART" id="SM00891">
    <property type="entry name" value="ERCC4"/>
    <property type="match status" value="1"/>
</dbReference>
<keyword evidence="5" id="KW-0227">DNA damage</keyword>
<dbReference type="GO" id="GO:0003684">
    <property type="term" value="F:damaged DNA binding"/>
    <property type="evidence" value="ECO:0007669"/>
    <property type="project" value="TreeGrafter"/>
</dbReference>
<dbReference type="FunFam" id="3.40.50.10130:FF:000002">
    <property type="entry name" value="DNA repair endonuclease XPF"/>
    <property type="match status" value="1"/>
</dbReference>
<evidence type="ECO:0000256" key="10">
    <source>
        <dbReference type="ARBA" id="ARBA00072370"/>
    </source>
</evidence>
<dbReference type="CDD" id="cd20078">
    <property type="entry name" value="XPF_nuclease_XPF_euk"/>
    <property type="match status" value="1"/>
</dbReference>
<dbReference type="Proteomes" id="UP000271098">
    <property type="component" value="Unassembled WGS sequence"/>
</dbReference>
<evidence type="ECO:0000313" key="13">
    <source>
        <dbReference type="EMBL" id="VDN37443.1"/>
    </source>
</evidence>
<evidence type="ECO:0000313" key="16">
    <source>
        <dbReference type="WBParaSite" id="GPUH_0002110101-mRNA-1"/>
    </source>
</evidence>
<evidence type="ECO:0000256" key="4">
    <source>
        <dbReference type="ARBA" id="ARBA00022759"/>
    </source>
</evidence>
<name>A0A183D3L6_9BILA</name>
<dbReference type="Pfam" id="PF02732">
    <property type="entry name" value="ERCC4"/>
    <property type="match status" value="1"/>
</dbReference>
<gene>
    <name evidence="13" type="ORF">GPUH_LOCUS21076</name>
    <name evidence="12" type="ORF">GPUH_LOCUS3307</name>
</gene>
<evidence type="ECO:0000256" key="7">
    <source>
        <dbReference type="ARBA" id="ARBA00023125"/>
    </source>
</evidence>
<feature type="domain" description="ERCC4" evidence="11">
    <location>
        <begin position="1"/>
        <end position="76"/>
    </location>
</feature>
<evidence type="ECO:0000313" key="12">
    <source>
        <dbReference type="EMBL" id="VDK38968.1"/>
    </source>
</evidence>
<organism evidence="15">
    <name type="scientific">Gongylonema pulchrum</name>
    <dbReference type="NCBI Taxonomy" id="637853"/>
    <lineage>
        <taxon>Eukaryota</taxon>
        <taxon>Metazoa</taxon>
        <taxon>Ecdysozoa</taxon>
        <taxon>Nematoda</taxon>
        <taxon>Chromadorea</taxon>
        <taxon>Rhabditida</taxon>
        <taxon>Spirurina</taxon>
        <taxon>Spiruromorpha</taxon>
        <taxon>Spiruroidea</taxon>
        <taxon>Gongylonematidae</taxon>
        <taxon>Gongylonema</taxon>
    </lineage>
</organism>
<reference evidence="15 16" key="1">
    <citation type="submission" date="2016-06" db="UniProtKB">
        <authorList>
            <consortium name="WormBaseParasite"/>
        </authorList>
    </citation>
    <scope>IDENTIFICATION</scope>
</reference>
<evidence type="ECO:0000259" key="11">
    <source>
        <dbReference type="SMART" id="SM00891"/>
    </source>
</evidence>
<dbReference type="SUPFAM" id="SSF47781">
    <property type="entry name" value="RuvA domain 2-like"/>
    <property type="match status" value="1"/>
</dbReference>
<dbReference type="GO" id="GO:0000110">
    <property type="term" value="C:nucleotide-excision repair factor 1 complex"/>
    <property type="evidence" value="ECO:0007669"/>
    <property type="project" value="TreeGrafter"/>
</dbReference>
<keyword evidence="3" id="KW-0540">Nuclease</keyword>
<dbReference type="InterPro" id="IPR010994">
    <property type="entry name" value="RuvA_2-like"/>
</dbReference>
<dbReference type="WBParaSite" id="GPUH_0002110101-mRNA-1">
    <property type="protein sequence ID" value="GPUH_0002110101-mRNA-1"/>
    <property type="gene ID" value="GPUH_0002110101"/>
</dbReference>
<comment type="subcellular location">
    <subcellularLocation>
        <location evidence="1">Nucleus</location>
    </subcellularLocation>
</comment>
<dbReference type="GO" id="GO:0000724">
    <property type="term" value="P:double-strand break repair via homologous recombination"/>
    <property type="evidence" value="ECO:0007669"/>
    <property type="project" value="TreeGrafter"/>
</dbReference>
<dbReference type="EMBL" id="UYRT01005574">
    <property type="protein sequence ID" value="VDK38968.1"/>
    <property type="molecule type" value="Genomic_DNA"/>
</dbReference>
<dbReference type="AlphaFoldDB" id="A0A183D3L6"/>
<dbReference type="PANTHER" id="PTHR10150">
    <property type="entry name" value="DNA REPAIR ENDONUCLEASE XPF"/>
    <property type="match status" value="1"/>
</dbReference>
<sequence>MREFNSELPTALYKRGIDLVPATIEVGDYILSPNVAVERKALDDLTQSLHSGRVFKQIEQMLRHYKNVILLVEANVKDDYRKVNGGPFQGELSRRCQETRSLFTILVRSYPNMNVFWTLDPVHSAEMFEELKVNESNPILAEVLAIKSDLEESADTADLVQGEKSSVNSVLHRQITRLPNMSSGDAARLMRCRKVKCLLDVVNADAEGLAEIMGSKEQATSLFRFFNADFKMKALMS</sequence>
<dbReference type="OrthoDB" id="361020at2759"/>
<keyword evidence="7" id="KW-0238">DNA-binding</keyword>
<dbReference type="InterPro" id="IPR006166">
    <property type="entry name" value="ERCC4_domain"/>
</dbReference>
<dbReference type="SUPFAM" id="SSF52980">
    <property type="entry name" value="Restriction endonuclease-like"/>
    <property type="match status" value="1"/>
</dbReference>
<dbReference type="PANTHER" id="PTHR10150:SF0">
    <property type="entry name" value="DNA REPAIR ENDONUCLEASE XPF"/>
    <property type="match status" value="1"/>
</dbReference>
<dbReference type="Gene3D" id="3.40.50.10130">
    <property type="match status" value="1"/>
</dbReference>
<dbReference type="InterPro" id="IPR011335">
    <property type="entry name" value="Restrct_endonuc-II-like"/>
</dbReference>
<dbReference type="InterPro" id="IPR047520">
    <property type="entry name" value="XPF_nuclease"/>
</dbReference>
<evidence type="ECO:0000256" key="8">
    <source>
        <dbReference type="ARBA" id="ARBA00023204"/>
    </source>
</evidence>
<dbReference type="GO" id="GO:0000014">
    <property type="term" value="F:single-stranded DNA endodeoxyribonuclease activity"/>
    <property type="evidence" value="ECO:0007669"/>
    <property type="project" value="TreeGrafter"/>
</dbReference>
<reference evidence="12 14" key="2">
    <citation type="submission" date="2018-11" db="EMBL/GenBank/DDBJ databases">
        <authorList>
            <consortium name="Pathogen Informatics"/>
        </authorList>
    </citation>
    <scope>NUCLEOTIDE SEQUENCE [LARGE SCALE GENOMIC DNA]</scope>
</reference>
<evidence type="ECO:0000313" key="15">
    <source>
        <dbReference type="WBParaSite" id="GPUH_0000331201-mRNA-1"/>
    </source>
</evidence>
<dbReference type="Gene3D" id="1.10.150.20">
    <property type="entry name" value="5' to 3' exonuclease, C-terminal subdomain"/>
    <property type="match status" value="1"/>
</dbReference>
<keyword evidence="14" id="KW-1185">Reference proteome</keyword>
<evidence type="ECO:0000256" key="5">
    <source>
        <dbReference type="ARBA" id="ARBA00022763"/>
    </source>
</evidence>
<evidence type="ECO:0000256" key="1">
    <source>
        <dbReference type="ARBA" id="ARBA00004123"/>
    </source>
</evidence>
<proteinExistence type="inferred from homology"/>
<evidence type="ECO:0000256" key="9">
    <source>
        <dbReference type="ARBA" id="ARBA00023242"/>
    </source>
</evidence>
<protein>
    <recommendedName>
        <fullName evidence="10">DNA repair endonuclease XPF</fullName>
    </recommendedName>
</protein>
<evidence type="ECO:0000256" key="3">
    <source>
        <dbReference type="ARBA" id="ARBA00022722"/>
    </source>
</evidence>